<sequence length="164" mass="18195">MSTSKNEVREAAIIADPDLPKVTITREFDATPELVFRAHVDPEIFAQWIGPNRYQVTIDRWQAETGGSYRYLIGEGEERQGFFGSFHQVLPDELKVVQTWGWEGMPDAVSLETLTFTELPGGRTLLTSVGLVDSMEAQAGMLASGMEVGVNEGYAKLDELLARE</sequence>
<accession>A0A516Q2M3</accession>
<dbReference type="InterPro" id="IPR023393">
    <property type="entry name" value="START-like_dom_sf"/>
</dbReference>
<protein>
    <submittedName>
        <fullName evidence="3">Polyketide cyclase</fullName>
    </submittedName>
</protein>
<name>A0A516Q2M3_9ACTN</name>
<dbReference type="SUPFAM" id="SSF55961">
    <property type="entry name" value="Bet v1-like"/>
    <property type="match status" value="1"/>
</dbReference>
<dbReference type="Gene3D" id="3.30.530.20">
    <property type="match status" value="1"/>
</dbReference>
<comment type="similarity">
    <text evidence="1">Belongs to the AHA1 family.</text>
</comment>
<dbReference type="Pfam" id="PF08327">
    <property type="entry name" value="AHSA1"/>
    <property type="match status" value="1"/>
</dbReference>
<organism evidence="3 4">
    <name type="scientific">Microlunatus elymi</name>
    <dbReference type="NCBI Taxonomy" id="2596828"/>
    <lineage>
        <taxon>Bacteria</taxon>
        <taxon>Bacillati</taxon>
        <taxon>Actinomycetota</taxon>
        <taxon>Actinomycetes</taxon>
        <taxon>Propionibacteriales</taxon>
        <taxon>Propionibacteriaceae</taxon>
        <taxon>Microlunatus</taxon>
    </lineage>
</organism>
<feature type="domain" description="Activator of Hsp90 ATPase homologue 1/2-like C-terminal" evidence="2">
    <location>
        <begin position="29"/>
        <end position="161"/>
    </location>
</feature>
<reference evidence="3 4" key="1">
    <citation type="submission" date="2019-07" db="EMBL/GenBank/DDBJ databases">
        <title>Microlunatus dokdonensis sp. nov. isolated from the rhizospheric soil of the wild plant Elymus tsukushiensis.</title>
        <authorList>
            <person name="Ghim S.-Y."/>
            <person name="Hwang Y.-J."/>
            <person name="Son J.-S."/>
            <person name="Shin J.-H."/>
        </authorList>
    </citation>
    <scope>NUCLEOTIDE SEQUENCE [LARGE SCALE GENOMIC DNA]</scope>
    <source>
        <strain evidence="3 4">KUDC0627</strain>
    </source>
</reference>
<gene>
    <name evidence="3" type="ORF">FOE78_18635</name>
</gene>
<dbReference type="KEGG" id="mik:FOE78_18635"/>
<evidence type="ECO:0000313" key="4">
    <source>
        <dbReference type="Proteomes" id="UP000319263"/>
    </source>
</evidence>
<proteinExistence type="inferred from homology"/>
<evidence type="ECO:0000256" key="1">
    <source>
        <dbReference type="ARBA" id="ARBA00006817"/>
    </source>
</evidence>
<dbReference type="Proteomes" id="UP000319263">
    <property type="component" value="Chromosome"/>
</dbReference>
<dbReference type="AlphaFoldDB" id="A0A516Q2M3"/>
<dbReference type="EMBL" id="CP041692">
    <property type="protein sequence ID" value="QDP97658.1"/>
    <property type="molecule type" value="Genomic_DNA"/>
</dbReference>
<dbReference type="RefSeq" id="WP_143987615.1">
    <property type="nucleotide sequence ID" value="NZ_CP041692.1"/>
</dbReference>
<dbReference type="OrthoDB" id="5185819at2"/>
<evidence type="ECO:0000313" key="3">
    <source>
        <dbReference type="EMBL" id="QDP97658.1"/>
    </source>
</evidence>
<dbReference type="CDD" id="cd07826">
    <property type="entry name" value="SRPBCC_CalC_Aha1-like_9"/>
    <property type="match status" value="1"/>
</dbReference>
<dbReference type="InterPro" id="IPR013538">
    <property type="entry name" value="ASHA1/2-like_C"/>
</dbReference>
<evidence type="ECO:0000259" key="2">
    <source>
        <dbReference type="Pfam" id="PF08327"/>
    </source>
</evidence>
<keyword evidence="4" id="KW-1185">Reference proteome</keyword>